<evidence type="ECO:0000313" key="3">
    <source>
        <dbReference type="Proteomes" id="UP000636800"/>
    </source>
</evidence>
<feature type="region of interest" description="Disordered" evidence="1">
    <location>
        <begin position="62"/>
        <end position="97"/>
    </location>
</feature>
<feature type="compositionally biased region" description="Basic residues" evidence="1">
    <location>
        <begin position="71"/>
        <end position="81"/>
    </location>
</feature>
<dbReference type="AlphaFoldDB" id="A0A835PV59"/>
<protein>
    <submittedName>
        <fullName evidence="2">Uncharacterized protein</fullName>
    </submittedName>
</protein>
<keyword evidence="3" id="KW-1185">Reference proteome</keyword>
<reference evidence="2 3" key="1">
    <citation type="journal article" date="2020" name="Nat. Food">
        <title>A phased Vanilla planifolia genome enables genetic improvement of flavour and production.</title>
        <authorList>
            <person name="Hasing T."/>
            <person name="Tang H."/>
            <person name="Brym M."/>
            <person name="Khazi F."/>
            <person name="Huang T."/>
            <person name="Chambers A.H."/>
        </authorList>
    </citation>
    <scope>NUCLEOTIDE SEQUENCE [LARGE SCALE GENOMIC DNA]</scope>
    <source>
        <tissue evidence="2">Leaf</tissue>
    </source>
</reference>
<evidence type="ECO:0000313" key="2">
    <source>
        <dbReference type="EMBL" id="KAG0461001.1"/>
    </source>
</evidence>
<dbReference type="Proteomes" id="UP000636800">
    <property type="component" value="Chromosome 11"/>
</dbReference>
<gene>
    <name evidence="2" type="ORF">HPP92_021298</name>
</gene>
<organism evidence="2 3">
    <name type="scientific">Vanilla planifolia</name>
    <name type="common">Vanilla</name>
    <dbReference type="NCBI Taxonomy" id="51239"/>
    <lineage>
        <taxon>Eukaryota</taxon>
        <taxon>Viridiplantae</taxon>
        <taxon>Streptophyta</taxon>
        <taxon>Embryophyta</taxon>
        <taxon>Tracheophyta</taxon>
        <taxon>Spermatophyta</taxon>
        <taxon>Magnoliopsida</taxon>
        <taxon>Liliopsida</taxon>
        <taxon>Asparagales</taxon>
        <taxon>Orchidaceae</taxon>
        <taxon>Vanilloideae</taxon>
        <taxon>Vanilleae</taxon>
        <taxon>Vanilla</taxon>
    </lineage>
</organism>
<name>A0A835PV59_VANPL</name>
<sequence>METKRRTFLLVNGGQRKHIGIDKADFVITLNGHFCTSSMLKAQSATTLLTTDASSIRRQLNEEFDEPASRMKPRSRLAHPHSTREPTQVDLRQLDPR</sequence>
<proteinExistence type="predicted"/>
<accession>A0A835PV59</accession>
<evidence type="ECO:0000256" key="1">
    <source>
        <dbReference type="SAM" id="MobiDB-lite"/>
    </source>
</evidence>
<dbReference type="EMBL" id="JADCNL010000011">
    <property type="protein sequence ID" value="KAG0461001.1"/>
    <property type="molecule type" value="Genomic_DNA"/>
</dbReference>
<dbReference type="OrthoDB" id="6500128at2759"/>
<comment type="caution">
    <text evidence="2">The sequence shown here is derived from an EMBL/GenBank/DDBJ whole genome shotgun (WGS) entry which is preliminary data.</text>
</comment>